<evidence type="ECO:0000256" key="6">
    <source>
        <dbReference type="SAM" id="Phobius"/>
    </source>
</evidence>
<evidence type="ECO:0000313" key="9">
    <source>
        <dbReference type="EnsemblMetazoa" id="XP_783262"/>
    </source>
</evidence>
<keyword evidence="2 7" id="KW-0732">Signal</keyword>
<keyword evidence="6" id="KW-0812">Transmembrane</keyword>
<evidence type="ECO:0000256" key="1">
    <source>
        <dbReference type="ARBA" id="ARBA00022614"/>
    </source>
</evidence>
<reference evidence="9" key="2">
    <citation type="submission" date="2021-01" db="UniProtKB">
        <authorList>
            <consortium name="EnsemblMetazoa"/>
        </authorList>
    </citation>
    <scope>IDENTIFICATION</scope>
</reference>
<dbReference type="InterPro" id="IPR000483">
    <property type="entry name" value="Cys-rich_flank_reg_C"/>
</dbReference>
<dbReference type="PANTHER" id="PTHR24373">
    <property type="entry name" value="SLIT RELATED LEUCINE-RICH REPEAT NEURONAL PROTEIN"/>
    <property type="match status" value="1"/>
</dbReference>
<dbReference type="EnsemblMetazoa" id="XM_778169">
    <property type="protein sequence ID" value="XP_783262"/>
    <property type="gene ID" value="LOC577973"/>
</dbReference>
<keyword evidence="4" id="KW-0325">Glycoprotein</keyword>
<dbReference type="Pfam" id="PF13855">
    <property type="entry name" value="LRR_8"/>
    <property type="match status" value="3"/>
</dbReference>
<dbReference type="OrthoDB" id="1055097at2759"/>
<feature type="signal peptide" evidence="7">
    <location>
        <begin position="1"/>
        <end position="23"/>
    </location>
</feature>
<reference evidence="10" key="1">
    <citation type="submission" date="2015-02" db="EMBL/GenBank/DDBJ databases">
        <title>Genome sequencing for Strongylocentrotus purpuratus.</title>
        <authorList>
            <person name="Murali S."/>
            <person name="Liu Y."/>
            <person name="Vee V."/>
            <person name="English A."/>
            <person name="Wang M."/>
            <person name="Skinner E."/>
            <person name="Han Y."/>
            <person name="Muzny D.M."/>
            <person name="Worley K.C."/>
            <person name="Gibbs R.A."/>
        </authorList>
    </citation>
    <scope>NUCLEOTIDE SEQUENCE</scope>
</reference>
<dbReference type="SMART" id="SM00082">
    <property type="entry name" value="LRRCT"/>
    <property type="match status" value="1"/>
</dbReference>
<dbReference type="SUPFAM" id="SSF52058">
    <property type="entry name" value="L domain-like"/>
    <property type="match status" value="1"/>
</dbReference>
<dbReference type="PROSITE" id="PS51450">
    <property type="entry name" value="LRR"/>
    <property type="match status" value="3"/>
</dbReference>
<protein>
    <recommendedName>
        <fullName evidence="8">LRRCT domain-containing protein</fullName>
    </recommendedName>
</protein>
<feature type="transmembrane region" description="Helical" evidence="6">
    <location>
        <begin position="439"/>
        <end position="466"/>
    </location>
</feature>
<dbReference type="PANTHER" id="PTHR24373:SF370">
    <property type="entry name" value="FISH-LIPS, ISOFORM E"/>
    <property type="match status" value="1"/>
</dbReference>
<organism evidence="9 10">
    <name type="scientific">Strongylocentrotus purpuratus</name>
    <name type="common">Purple sea urchin</name>
    <dbReference type="NCBI Taxonomy" id="7668"/>
    <lineage>
        <taxon>Eukaryota</taxon>
        <taxon>Metazoa</taxon>
        <taxon>Echinodermata</taxon>
        <taxon>Eleutherozoa</taxon>
        <taxon>Echinozoa</taxon>
        <taxon>Echinoidea</taxon>
        <taxon>Euechinoidea</taxon>
        <taxon>Echinacea</taxon>
        <taxon>Camarodonta</taxon>
        <taxon>Echinidea</taxon>
        <taxon>Strongylocentrotidae</taxon>
        <taxon>Strongylocentrotus</taxon>
    </lineage>
</organism>
<dbReference type="Proteomes" id="UP000007110">
    <property type="component" value="Unassembled WGS sequence"/>
</dbReference>
<evidence type="ECO:0000256" key="2">
    <source>
        <dbReference type="ARBA" id="ARBA00022729"/>
    </source>
</evidence>
<dbReference type="GeneID" id="577973"/>
<feature type="region of interest" description="Disordered" evidence="5">
    <location>
        <begin position="610"/>
        <end position="634"/>
    </location>
</feature>
<dbReference type="InterPro" id="IPR003591">
    <property type="entry name" value="Leu-rich_rpt_typical-subtyp"/>
</dbReference>
<dbReference type="InParanoid" id="A0A7M7RAK8"/>
<keyword evidence="6" id="KW-1133">Transmembrane helix</keyword>
<dbReference type="KEGG" id="spu:577973"/>
<evidence type="ECO:0000256" key="4">
    <source>
        <dbReference type="ARBA" id="ARBA00023180"/>
    </source>
</evidence>
<dbReference type="FunFam" id="3.80.10.10:FF:000770">
    <property type="entry name" value="Uncharacterized protein"/>
    <property type="match status" value="1"/>
</dbReference>
<name>A0A7M7RAK8_STRPU</name>
<dbReference type="InterPro" id="IPR001611">
    <property type="entry name" value="Leu-rich_rpt"/>
</dbReference>
<evidence type="ECO:0000256" key="5">
    <source>
        <dbReference type="SAM" id="MobiDB-lite"/>
    </source>
</evidence>
<feature type="domain" description="LRRCT" evidence="8">
    <location>
        <begin position="353"/>
        <end position="409"/>
    </location>
</feature>
<feature type="region of interest" description="Disordered" evidence="5">
    <location>
        <begin position="530"/>
        <end position="593"/>
    </location>
</feature>
<evidence type="ECO:0000256" key="3">
    <source>
        <dbReference type="ARBA" id="ARBA00022737"/>
    </source>
</evidence>
<dbReference type="SMART" id="SM00369">
    <property type="entry name" value="LRR_TYP"/>
    <property type="match status" value="10"/>
</dbReference>
<dbReference type="InterPro" id="IPR032675">
    <property type="entry name" value="LRR_dom_sf"/>
</dbReference>
<evidence type="ECO:0000259" key="8">
    <source>
        <dbReference type="SMART" id="SM00082"/>
    </source>
</evidence>
<keyword evidence="3" id="KW-0677">Repeat</keyword>
<keyword evidence="6" id="KW-0472">Membrane</keyword>
<dbReference type="Pfam" id="PF00560">
    <property type="entry name" value="LRR_1"/>
    <property type="match status" value="1"/>
</dbReference>
<evidence type="ECO:0000313" key="10">
    <source>
        <dbReference type="Proteomes" id="UP000007110"/>
    </source>
</evidence>
<dbReference type="Gene3D" id="3.80.10.10">
    <property type="entry name" value="Ribonuclease Inhibitor"/>
    <property type="match status" value="3"/>
</dbReference>
<keyword evidence="10" id="KW-1185">Reference proteome</keyword>
<sequence>MVDPTLILMETLVLLFYLDDSKAVVQECSDVCDFDEWGKEAECQGRALESVPQGCLHAKTLQMQDNRLAKLAQGSFRNFTCLKYLYLERNNMTVEVGAFEGCSRLEKVHLNQNHLPILTKGILDGMPRVLYMFLNNASVHEIQPRAFGNMSQLKFLSLEDNRLNTPPCDAFSIDSSLETLYLTGNNISYLPNNCFSGFSRLTKLYLKRNPLVNPNLFAFKGLESLTVLDLQFTNLTEVPTGIFQNAINIEKLYLSFNNISHLSNRDFMSLYRLTNLYLQHNNLIVIQEQSFEFLSALHTLDLSFNRISSIRENALSHLSNIRDIKLQNNLLTSTRNISFNTLPNETKVNFTHNPLHCDCFLEPFLAWSKASSTNVLDGSLDTSHNARCSSPPVFKGRLVLGIRRDDICPEEPGVSFESHTVSAPDMEREERVDLSKTSAFPATVVTVIAVVVILIIVVVIVSVALLRRRKQNIRKRQRHDLETNIQITTNPLDTAILRGHRQITSPSPPSLIPVDDPYYISINDESPCQSPVHPPLHHPMPPRFSSQSNMNQDGIIYSSVLPDGDPQRTTDNDVTYTSVQHDDTDSGPVTRPLSMMNEMPIEEWMRKNCRLDSGTSPSGTTHNSETKLTGNAGSPYITMITHT</sequence>
<accession>A0A7M7RAK8</accession>
<dbReference type="SMART" id="SM00365">
    <property type="entry name" value="LRR_SD22"/>
    <property type="match status" value="5"/>
</dbReference>
<feature type="compositionally biased region" description="Pro residues" evidence="5">
    <location>
        <begin position="532"/>
        <end position="542"/>
    </location>
</feature>
<evidence type="ECO:0000256" key="7">
    <source>
        <dbReference type="SAM" id="SignalP"/>
    </source>
</evidence>
<keyword evidence="1" id="KW-0433">Leucine-rich repeat</keyword>
<dbReference type="AlphaFoldDB" id="A0A7M7RAK8"/>
<feature type="compositionally biased region" description="Polar residues" evidence="5">
    <location>
        <begin position="613"/>
        <end position="632"/>
    </location>
</feature>
<dbReference type="InterPro" id="IPR050328">
    <property type="entry name" value="Dev_Immune_Receptor"/>
</dbReference>
<dbReference type="RefSeq" id="XP_783262.3">
    <property type="nucleotide sequence ID" value="XM_778169.4"/>
</dbReference>
<proteinExistence type="predicted"/>
<feature type="chain" id="PRO_5029590733" description="LRRCT domain-containing protein" evidence="7">
    <location>
        <begin position="24"/>
        <end position="643"/>
    </location>
</feature>
<dbReference type="OMA" id="DICPEEP"/>